<feature type="coiled-coil region" evidence="1">
    <location>
        <begin position="441"/>
        <end position="468"/>
    </location>
</feature>
<keyword evidence="3" id="KW-0732">Signal</keyword>
<organism evidence="5 6">
    <name type="scientific">Ornithinibacillus bavariensis</name>
    <dbReference type="NCBI Taxonomy" id="545502"/>
    <lineage>
        <taxon>Bacteria</taxon>
        <taxon>Bacillati</taxon>
        <taxon>Bacillota</taxon>
        <taxon>Bacilli</taxon>
        <taxon>Bacillales</taxon>
        <taxon>Bacillaceae</taxon>
        <taxon>Ornithinibacillus</taxon>
    </lineage>
</organism>
<dbReference type="RefSeq" id="WP_212919769.1">
    <property type="nucleotide sequence ID" value="NZ_BORP01000001.1"/>
</dbReference>
<feature type="compositionally biased region" description="Basic and acidic residues" evidence="2">
    <location>
        <begin position="25"/>
        <end position="51"/>
    </location>
</feature>
<feature type="region of interest" description="Disordered" evidence="2">
    <location>
        <begin position="25"/>
        <end position="57"/>
    </location>
</feature>
<dbReference type="PROSITE" id="PS51257">
    <property type="entry name" value="PROKAR_LIPOPROTEIN"/>
    <property type="match status" value="1"/>
</dbReference>
<dbReference type="AlphaFoldDB" id="A0A919X7H9"/>
<keyword evidence="6" id="KW-1185">Reference proteome</keyword>
<evidence type="ECO:0000256" key="1">
    <source>
        <dbReference type="SAM" id="Coils"/>
    </source>
</evidence>
<evidence type="ECO:0000256" key="3">
    <source>
        <dbReference type="SAM" id="SignalP"/>
    </source>
</evidence>
<name>A0A919X7H9_9BACI</name>
<evidence type="ECO:0000313" key="5">
    <source>
        <dbReference type="EMBL" id="GIO26288.1"/>
    </source>
</evidence>
<feature type="domain" description="VWFA" evidence="4">
    <location>
        <begin position="166"/>
        <end position="353"/>
    </location>
</feature>
<evidence type="ECO:0000256" key="2">
    <source>
        <dbReference type="SAM" id="MobiDB-lite"/>
    </source>
</evidence>
<dbReference type="SUPFAM" id="SSF53300">
    <property type="entry name" value="vWA-like"/>
    <property type="match status" value="1"/>
</dbReference>
<proteinExistence type="predicted"/>
<keyword evidence="1" id="KW-0175">Coiled coil</keyword>
<evidence type="ECO:0000259" key="4">
    <source>
        <dbReference type="PROSITE" id="PS50234"/>
    </source>
</evidence>
<reference evidence="5" key="1">
    <citation type="submission" date="2021-03" db="EMBL/GenBank/DDBJ databases">
        <title>Antimicrobial resistance genes in bacteria isolated from Japanese honey, and their potential for conferring macrolide and lincosamide resistance in the American foulbrood pathogen Paenibacillus larvae.</title>
        <authorList>
            <person name="Okamoto M."/>
            <person name="Kumagai M."/>
            <person name="Kanamori H."/>
            <person name="Takamatsu D."/>
        </authorList>
    </citation>
    <scope>NUCLEOTIDE SEQUENCE</scope>
    <source>
        <strain evidence="5">J43TS3</strain>
    </source>
</reference>
<feature type="signal peptide" evidence="3">
    <location>
        <begin position="1"/>
        <end position="20"/>
    </location>
</feature>
<dbReference type="EMBL" id="BORP01000001">
    <property type="protein sequence ID" value="GIO26288.1"/>
    <property type="molecule type" value="Genomic_DNA"/>
</dbReference>
<dbReference type="SMART" id="SM00327">
    <property type="entry name" value="VWA"/>
    <property type="match status" value="1"/>
</dbReference>
<evidence type="ECO:0000313" key="6">
    <source>
        <dbReference type="Proteomes" id="UP000676917"/>
    </source>
</evidence>
<comment type="caution">
    <text evidence="5">The sequence shown here is derived from an EMBL/GenBank/DDBJ whole genome shotgun (WGS) entry which is preliminary data.</text>
</comment>
<protein>
    <recommendedName>
        <fullName evidence="4">VWFA domain-containing protein</fullName>
    </recommendedName>
</protein>
<dbReference type="InterPro" id="IPR002035">
    <property type="entry name" value="VWF_A"/>
</dbReference>
<dbReference type="Proteomes" id="UP000676917">
    <property type="component" value="Unassembled WGS sequence"/>
</dbReference>
<dbReference type="PROSITE" id="PS50234">
    <property type="entry name" value="VWFA"/>
    <property type="match status" value="1"/>
</dbReference>
<dbReference type="InterPro" id="IPR036465">
    <property type="entry name" value="vWFA_dom_sf"/>
</dbReference>
<gene>
    <name evidence="5" type="ORF">J43TS3_08990</name>
</gene>
<dbReference type="Gene3D" id="3.40.50.410">
    <property type="entry name" value="von Willebrand factor, type A domain"/>
    <property type="match status" value="1"/>
</dbReference>
<feature type="chain" id="PRO_5038033070" description="VWFA domain-containing protein" evidence="3">
    <location>
        <begin position="21"/>
        <end position="468"/>
    </location>
</feature>
<sequence length="468" mass="52637">MRKLFTVLCISLLFLTVACSKDSTKKEDEKPKVTQKEDIDKDTLKQEKGTDSEESSFQAIPNTLEDLKNQPGGTLVGELSLQKELETDTNELMSRIDTDLQEQIKKITSNTDDANEIVIEIIKLLGSPNYKEAIEKAEAFKPSFKDPYLPNPKKVTKGESKGEIGKAIILLDASSSMLLSVNGEVKMDIAKDAVKRFADVIGQESDVSLVVYGHKGSESNSDKKLSCEGIEEVYPMGSYDANEFEKSLTTFESKGWTPLAGAINKATKMSSNMDGPITVYIVSDGIETCDGDPVKEAEKFANENKERTVNIIGFNVDKKAEEQLVAVSEAGNGKYYSANNADEIQKTIEYEWLPTMADLVWAHMKAPGPWEVIAERDRYGEEYWIIRNLIQKEHDRIQTAINIRYQEDFVTSELGSAIKDRMLERYSASMDINNDLQTKKIEEIDQVVNEIKERVDNWTKEMESIKNE</sequence>
<accession>A0A919X7H9</accession>
<dbReference type="Pfam" id="PF00092">
    <property type="entry name" value="VWA"/>
    <property type="match status" value="1"/>
</dbReference>